<sequence>MKPNNILSSLSYFSIFFAPFLFPIIVYFVADKSVKHHAIKALWAHLVPFITIVCIIVIAVTLGISQLSQTVNGGILIGVAILAVIVNVYFFIWNLVRGIKVLNEN</sequence>
<feature type="transmembrane region" description="Helical" evidence="5">
    <location>
        <begin position="12"/>
        <end position="30"/>
    </location>
</feature>
<reference evidence="6" key="1">
    <citation type="submission" date="2021-04" db="EMBL/GenBank/DDBJ databases">
        <title>Isolation and polyphasic classification of algal microorganism.</title>
        <authorList>
            <person name="Wang S."/>
        </authorList>
    </citation>
    <scope>NUCLEOTIDE SEQUENCE</scope>
    <source>
        <strain evidence="6">720a</strain>
    </source>
</reference>
<evidence type="ECO:0000313" key="6">
    <source>
        <dbReference type="EMBL" id="MBR7797227.1"/>
    </source>
</evidence>
<feature type="transmembrane region" description="Helical" evidence="5">
    <location>
        <begin position="42"/>
        <end position="63"/>
    </location>
</feature>
<keyword evidence="2 5" id="KW-0812">Transmembrane</keyword>
<gene>
    <name evidence="6" type="ORF">KCX74_14405</name>
</gene>
<evidence type="ECO:0000256" key="5">
    <source>
        <dbReference type="SAM" id="Phobius"/>
    </source>
</evidence>
<evidence type="ECO:0000313" key="7">
    <source>
        <dbReference type="Proteomes" id="UP000675284"/>
    </source>
</evidence>
<dbReference type="AlphaFoldDB" id="A0A941DXB8"/>
<proteinExistence type="predicted"/>
<keyword evidence="7" id="KW-1185">Reference proteome</keyword>
<evidence type="ECO:0000256" key="2">
    <source>
        <dbReference type="ARBA" id="ARBA00022692"/>
    </source>
</evidence>
<dbReference type="Proteomes" id="UP000675284">
    <property type="component" value="Unassembled WGS sequence"/>
</dbReference>
<organism evidence="6 7">
    <name type="scientific">Virgibacillus salarius</name>
    <dbReference type="NCBI Taxonomy" id="447199"/>
    <lineage>
        <taxon>Bacteria</taxon>
        <taxon>Bacillati</taxon>
        <taxon>Bacillota</taxon>
        <taxon>Bacilli</taxon>
        <taxon>Bacillales</taxon>
        <taxon>Bacillaceae</taxon>
        <taxon>Virgibacillus</taxon>
    </lineage>
</organism>
<evidence type="ECO:0000256" key="3">
    <source>
        <dbReference type="ARBA" id="ARBA00022989"/>
    </source>
</evidence>
<accession>A0A941DXB8</accession>
<feature type="transmembrane region" description="Helical" evidence="5">
    <location>
        <begin position="75"/>
        <end position="96"/>
    </location>
</feature>
<keyword evidence="4 5" id="KW-0472">Membrane</keyword>
<name>A0A941DXB8_9BACI</name>
<protein>
    <submittedName>
        <fullName evidence="6">DUF4870 domain-containing protein</fullName>
    </submittedName>
</protein>
<dbReference type="EMBL" id="JAGSOT010000047">
    <property type="protein sequence ID" value="MBR7797227.1"/>
    <property type="molecule type" value="Genomic_DNA"/>
</dbReference>
<comment type="subcellular location">
    <subcellularLocation>
        <location evidence="1">Membrane</location>
        <topology evidence="1">Multi-pass membrane protein</topology>
    </subcellularLocation>
</comment>
<evidence type="ECO:0000256" key="4">
    <source>
        <dbReference type="ARBA" id="ARBA00023136"/>
    </source>
</evidence>
<comment type="caution">
    <text evidence="6">The sequence shown here is derived from an EMBL/GenBank/DDBJ whole genome shotgun (WGS) entry which is preliminary data.</text>
</comment>
<keyword evidence="3 5" id="KW-1133">Transmembrane helix</keyword>
<dbReference type="Pfam" id="PF09685">
    <property type="entry name" value="MamF_MmsF"/>
    <property type="match status" value="1"/>
</dbReference>
<dbReference type="RefSeq" id="WP_026679911.1">
    <property type="nucleotide sequence ID" value="NZ_BAAACY010000008.1"/>
</dbReference>
<evidence type="ECO:0000256" key="1">
    <source>
        <dbReference type="ARBA" id="ARBA00004141"/>
    </source>
</evidence>
<dbReference type="InterPro" id="IPR019109">
    <property type="entry name" value="MamF_MmsF"/>
</dbReference>